<proteinExistence type="predicted"/>
<dbReference type="PANTHER" id="PTHR11101:SF80">
    <property type="entry name" value="PHOSPHATE TRANSPORTER"/>
    <property type="match status" value="1"/>
</dbReference>
<feature type="transmembrane region" description="Helical" evidence="6">
    <location>
        <begin position="235"/>
        <end position="253"/>
    </location>
</feature>
<feature type="transmembrane region" description="Helical" evidence="6">
    <location>
        <begin position="147"/>
        <end position="168"/>
    </location>
</feature>
<dbReference type="Pfam" id="PF01384">
    <property type="entry name" value="PHO4"/>
    <property type="match status" value="2"/>
</dbReference>
<dbReference type="InterPro" id="IPR001204">
    <property type="entry name" value="Phos_transporter"/>
</dbReference>
<keyword evidence="3 6" id="KW-0812">Transmembrane</keyword>
<feature type="transmembrane region" description="Helical" evidence="6">
    <location>
        <begin position="47"/>
        <end position="67"/>
    </location>
</feature>
<comment type="caution">
    <text evidence="7">The sequence shown here is derived from an EMBL/GenBank/DDBJ whole genome shotgun (WGS) entry which is preliminary data.</text>
</comment>
<keyword evidence="5 6" id="KW-0472">Membrane</keyword>
<dbReference type="OrthoDB" id="9779554at2"/>
<dbReference type="Proteomes" id="UP000176244">
    <property type="component" value="Unassembled WGS sequence"/>
</dbReference>
<protein>
    <submittedName>
        <fullName evidence="7">Low-affinity inorganic phosphate transporter 1</fullName>
    </submittedName>
</protein>
<feature type="transmembrane region" description="Helical" evidence="6">
    <location>
        <begin position="210"/>
        <end position="229"/>
    </location>
</feature>
<comment type="subcellular location">
    <subcellularLocation>
        <location evidence="1">Membrane</location>
        <topology evidence="1">Multi-pass membrane protein</topology>
    </subcellularLocation>
</comment>
<dbReference type="GO" id="GO:0035435">
    <property type="term" value="P:phosphate ion transmembrane transport"/>
    <property type="evidence" value="ECO:0007669"/>
    <property type="project" value="TreeGrafter"/>
</dbReference>
<name>A0A1F2PJQ6_9FIRM</name>
<accession>A0A1F2PJQ6</accession>
<evidence type="ECO:0000256" key="5">
    <source>
        <dbReference type="ARBA" id="ARBA00023136"/>
    </source>
</evidence>
<dbReference type="GO" id="GO:0016020">
    <property type="term" value="C:membrane"/>
    <property type="evidence" value="ECO:0007669"/>
    <property type="project" value="UniProtKB-SubCell"/>
</dbReference>
<evidence type="ECO:0000256" key="4">
    <source>
        <dbReference type="ARBA" id="ARBA00022989"/>
    </source>
</evidence>
<keyword evidence="2" id="KW-0813">Transport</keyword>
<dbReference type="EMBL" id="LKEU01000018">
    <property type="protein sequence ID" value="OFV71599.1"/>
    <property type="molecule type" value="Genomic_DNA"/>
</dbReference>
<evidence type="ECO:0000256" key="1">
    <source>
        <dbReference type="ARBA" id="ARBA00004141"/>
    </source>
</evidence>
<evidence type="ECO:0000256" key="3">
    <source>
        <dbReference type="ARBA" id="ARBA00022692"/>
    </source>
</evidence>
<dbReference type="GO" id="GO:0005315">
    <property type="term" value="F:phosphate transmembrane transporter activity"/>
    <property type="evidence" value="ECO:0007669"/>
    <property type="project" value="InterPro"/>
</dbReference>
<feature type="transmembrane region" description="Helical" evidence="6">
    <location>
        <begin position="79"/>
        <end position="99"/>
    </location>
</feature>
<feature type="transmembrane region" description="Helical" evidence="6">
    <location>
        <begin position="6"/>
        <end position="26"/>
    </location>
</feature>
<feature type="transmembrane region" description="Helical" evidence="6">
    <location>
        <begin position="273"/>
        <end position="300"/>
    </location>
</feature>
<keyword evidence="4 6" id="KW-1133">Transmembrane helix</keyword>
<gene>
    <name evidence="7" type="primary">pitA_1</name>
    <name evidence="7" type="ORF">ACWI_09040</name>
</gene>
<dbReference type="STRING" id="52694.ACWI_09040"/>
<dbReference type="RefSeq" id="WP_070370246.1">
    <property type="nucleotide sequence ID" value="NZ_LKEU01000018.1"/>
</dbReference>
<dbReference type="AlphaFoldDB" id="A0A1F2PJQ6"/>
<organism evidence="7 8">
    <name type="scientific">Acetobacterium wieringae</name>
    <dbReference type="NCBI Taxonomy" id="52694"/>
    <lineage>
        <taxon>Bacteria</taxon>
        <taxon>Bacillati</taxon>
        <taxon>Bacillota</taxon>
        <taxon>Clostridia</taxon>
        <taxon>Eubacteriales</taxon>
        <taxon>Eubacteriaceae</taxon>
        <taxon>Acetobacterium</taxon>
    </lineage>
</organism>
<evidence type="ECO:0000256" key="6">
    <source>
        <dbReference type="SAM" id="Phobius"/>
    </source>
</evidence>
<reference evidence="7 8" key="1">
    <citation type="submission" date="2015-09" db="EMBL/GenBank/DDBJ databases">
        <title>Genome sequence of Acetobacterium wieringae DSM 1911.</title>
        <authorList>
            <person name="Poehlein A."/>
            <person name="Bengelsdorf F.R."/>
            <person name="Schiel-Bengelsdorf B."/>
            <person name="Duerre P."/>
            <person name="Daniel R."/>
        </authorList>
    </citation>
    <scope>NUCLEOTIDE SEQUENCE [LARGE SCALE GENOMIC DNA]</scope>
    <source>
        <strain evidence="7 8">DSM 1911</strain>
    </source>
</reference>
<evidence type="ECO:0000256" key="2">
    <source>
        <dbReference type="ARBA" id="ARBA00022448"/>
    </source>
</evidence>
<evidence type="ECO:0000313" key="8">
    <source>
        <dbReference type="Proteomes" id="UP000176244"/>
    </source>
</evidence>
<sequence>MISVSATIILVLVIIIGLVFALTNGLHDASSVVATFINCGAASPKQAIAVASIFGLIGAVVGGNLVADAISELIDLPTDAALLTILFAAVFGATLWNLITWKLGLPSSSTHALIGGIIGAVMVSSGYEHILWGWAELIGESHQITGIVKVIMALFLSPVIGFAIAFFLEKMTKLLLRNARVSINKRINKIQWFIVAGLAYSHGSNDTQKIIGLFTLALAAWSGTVVHSAPLWARVSGGIVMFMGTLLGGWSIMKTLGRGIFDIKPLHSLNSQLSSVSSILGANLVGAPVSTTHVVVGGIMGVGAGDEYKMVHWGIVKEILVAWCITIPLSALVSAFIYTITTVIFNVI</sequence>
<feature type="transmembrane region" description="Helical" evidence="6">
    <location>
        <begin position="320"/>
        <end position="345"/>
    </location>
</feature>
<feature type="transmembrane region" description="Helical" evidence="6">
    <location>
        <begin position="111"/>
        <end position="135"/>
    </location>
</feature>
<dbReference type="PANTHER" id="PTHR11101">
    <property type="entry name" value="PHOSPHATE TRANSPORTER"/>
    <property type="match status" value="1"/>
</dbReference>
<evidence type="ECO:0000313" key="7">
    <source>
        <dbReference type="EMBL" id="OFV71599.1"/>
    </source>
</evidence>